<dbReference type="EMBL" id="JAQIZT010000008">
    <property type="protein sequence ID" value="KAJ6987156.1"/>
    <property type="molecule type" value="Genomic_DNA"/>
</dbReference>
<organism evidence="1 2">
    <name type="scientific">Populus alba x Populus x berolinensis</name>
    <dbReference type="NCBI Taxonomy" id="444605"/>
    <lineage>
        <taxon>Eukaryota</taxon>
        <taxon>Viridiplantae</taxon>
        <taxon>Streptophyta</taxon>
        <taxon>Embryophyta</taxon>
        <taxon>Tracheophyta</taxon>
        <taxon>Spermatophyta</taxon>
        <taxon>Magnoliopsida</taxon>
        <taxon>eudicotyledons</taxon>
        <taxon>Gunneridae</taxon>
        <taxon>Pentapetalae</taxon>
        <taxon>rosids</taxon>
        <taxon>fabids</taxon>
        <taxon>Malpighiales</taxon>
        <taxon>Salicaceae</taxon>
        <taxon>Saliceae</taxon>
        <taxon>Populus</taxon>
    </lineage>
</organism>
<evidence type="ECO:0000313" key="1">
    <source>
        <dbReference type="EMBL" id="KAJ6987156.1"/>
    </source>
</evidence>
<name>A0AAD6QCE7_9ROSI</name>
<keyword evidence="2" id="KW-1185">Reference proteome</keyword>
<dbReference type="AlphaFoldDB" id="A0AAD6QCE7"/>
<dbReference type="Proteomes" id="UP001164929">
    <property type="component" value="Chromosome 8"/>
</dbReference>
<gene>
    <name evidence="1" type="ORF">NC653_020399</name>
</gene>
<accession>A0AAD6QCE7</accession>
<proteinExistence type="predicted"/>
<reference evidence="1" key="1">
    <citation type="journal article" date="2023" name="Mol. Ecol. Resour.">
        <title>Chromosome-level genome assembly of a triploid poplar Populus alba 'Berolinensis'.</title>
        <authorList>
            <person name="Chen S."/>
            <person name="Yu Y."/>
            <person name="Wang X."/>
            <person name="Wang S."/>
            <person name="Zhang T."/>
            <person name="Zhou Y."/>
            <person name="He R."/>
            <person name="Meng N."/>
            <person name="Wang Y."/>
            <person name="Liu W."/>
            <person name="Liu Z."/>
            <person name="Liu J."/>
            <person name="Guo Q."/>
            <person name="Huang H."/>
            <person name="Sederoff R.R."/>
            <person name="Wang G."/>
            <person name="Qu G."/>
            <person name="Chen S."/>
        </authorList>
    </citation>
    <scope>NUCLEOTIDE SEQUENCE</scope>
    <source>
        <strain evidence="1">SC-2020</strain>
    </source>
</reference>
<comment type="caution">
    <text evidence="1">The sequence shown here is derived from an EMBL/GenBank/DDBJ whole genome shotgun (WGS) entry which is preliminary data.</text>
</comment>
<protein>
    <submittedName>
        <fullName evidence="1">Uncharacterized protein</fullName>
    </submittedName>
</protein>
<sequence>METGRSGLRSIEILVLKSSSVEIPPQDHLQAKTIDAWLSGSGNSAGNTAVPGVLNFPPPPVGGGSLIVIEVVIPRVKCRALSSLDRARASTEREIHPPLNLNPCG</sequence>
<evidence type="ECO:0000313" key="2">
    <source>
        <dbReference type="Proteomes" id="UP001164929"/>
    </source>
</evidence>